<comment type="caution">
    <text evidence="7">The sequence shown here is derived from an EMBL/GenBank/DDBJ whole genome shotgun (WGS) entry which is preliminary data.</text>
</comment>
<name>A0ABX9KEP5_9FUSO</name>
<feature type="transmembrane region" description="Helical" evidence="5">
    <location>
        <begin position="151"/>
        <end position="175"/>
    </location>
</feature>
<protein>
    <submittedName>
        <fullName evidence="7">Toxin PIN</fullName>
    </submittedName>
</protein>
<dbReference type="EMBL" id="QUAJ01000024">
    <property type="protein sequence ID" value="REI40125.1"/>
    <property type="molecule type" value="Genomic_DNA"/>
</dbReference>
<evidence type="ECO:0000259" key="6">
    <source>
        <dbReference type="Pfam" id="PF00999"/>
    </source>
</evidence>
<feature type="transmembrane region" description="Helical" evidence="5">
    <location>
        <begin position="57"/>
        <end position="74"/>
    </location>
</feature>
<reference evidence="7 8" key="1">
    <citation type="submission" date="2018-08" db="EMBL/GenBank/DDBJ databases">
        <title>Draft genome sequence of Psychrilyobacter sp. strain SD5 isolated from Black Sea water.</title>
        <authorList>
            <person name="Yadav S."/>
            <person name="Villanueva L."/>
            <person name="Damste J.S.S."/>
        </authorList>
    </citation>
    <scope>NUCLEOTIDE SEQUENCE [LARGE SCALE GENOMIC DNA]</scope>
    <source>
        <strain evidence="7 8">SD5</strain>
    </source>
</reference>
<dbReference type="InterPro" id="IPR051843">
    <property type="entry name" value="CPA1_transporter"/>
</dbReference>
<evidence type="ECO:0000313" key="8">
    <source>
        <dbReference type="Proteomes" id="UP000263486"/>
    </source>
</evidence>
<proteinExistence type="predicted"/>
<keyword evidence="2 5" id="KW-0812">Transmembrane</keyword>
<dbReference type="PANTHER" id="PTHR31102:SF1">
    <property type="entry name" value="CATION_H+ EXCHANGER DOMAIN-CONTAINING PROTEIN"/>
    <property type="match status" value="1"/>
</dbReference>
<gene>
    <name evidence="7" type="ORF">DYH56_12325</name>
</gene>
<dbReference type="InterPro" id="IPR006153">
    <property type="entry name" value="Cation/H_exchanger_TM"/>
</dbReference>
<accession>A0ABX9KEP5</accession>
<feature type="transmembrane region" description="Helical" evidence="5">
    <location>
        <begin position="86"/>
        <end position="106"/>
    </location>
</feature>
<feature type="transmembrane region" description="Helical" evidence="5">
    <location>
        <begin position="272"/>
        <end position="290"/>
    </location>
</feature>
<feature type="domain" description="Cation/H+ exchanger transmembrane" evidence="6">
    <location>
        <begin position="10"/>
        <end position="382"/>
    </location>
</feature>
<keyword evidence="4 5" id="KW-0472">Membrane</keyword>
<evidence type="ECO:0000256" key="4">
    <source>
        <dbReference type="ARBA" id="ARBA00023136"/>
    </source>
</evidence>
<dbReference type="RefSeq" id="WP_114643174.1">
    <property type="nucleotide sequence ID" value="NZ_JAACIO010000029.1"/>
</dbReference>
<dbReference type="InterPro" id="IPR038770">
    <property type="entry name" value="Na+/solute_symporter_sf"/>
</dbReference>
<feature type="transmembrane region" description="Helical" evidence="5">
    <location>
        <begin position="242"/>
        <end position="260"/>
    </location>
</feature>
<evidence type="ECO:0000256" key="1">
    <source>
        <dbReference type="ARBA" id="ARBA00004141"/>
    </source>
</evidence>
<comment type="subcellular location">
    <subcellularLocation>
        <location evidence="1">Membrane</location>
        <topology evidence="1">Multi-pass membrane protein</topology>
    </subcellularLocation>
</comment>
<evidence type="ECO:0000313" key="7">
    <source>
        <dbReference type="EMBL" id="REI40125.1"/>
    </source>
</evidence>
<dbReference type="PANTHER" id="PTHR31102">
    <property type="match status" value="1"/>
</dbReference>
<evidence type="ECO:0000256" key="2">
    <source>
        <dbReference type="ARBA" id="ARBA00022692"/>
    </source>
</evidence>
<feature type="transmembrane region" description="Helical" evidence="5">
    <location>
        <begin position="6"/>
        <end position="23"/>
    </location>
</feature>
<dbReference type="Proteomes" id="UP000263486">
    <property type="component" value="Unassembled WGS sequence"/>
</dbReference>
<evidence type="ECO:0000256" key="5">
    <source>
        <dbReference type="SAM" id="Phobius"/>
    </source>
</evidence>
<feature type="transmembrane region" description="Helical" evidence="5">
    <location>
        <begin position="362"/>
        <end position="382"/>
    </location>
</feature>
<feature type="transmembrane region" description="Helical" evidence="5">
    <location>
        <begin position="187"/>
        <end position="207"/>
    </location>
</feature>
<sequence>MLNILVSFLILFIGGVIVGKLVEKLHFPKLIGMIAFGCLANVYLKIIDPVALEFGGILKNLALVVVLLIAGLGIRKKQIKKVGRAAVLLSLIPVSVEGLAVMFLSIKVLGLPTIQAGILGFIIAAVSPAVLVPAMVDLIKRGLGEKKAIPQMLLTGASADDSVAIAMFTSFMGMYLGTSGGILKNLITIPISAAVGIVIGILVAVMAGEISKKIKSEIFQTILVGGMAVGMRIIETTYHLRYFNSLLGIMVIGYVITNYYEWLGNNIMDGLGKAWSVGAVFLFTLVGTAIDPSLVGSIFYTGSMIVFISLIVRSMGVLIALIGTDLNLKERLFCVIAYLPKATVQSAKAGIPLQMGVVGGELIQAMAILSVIITAPIGAIGIRLSADKLLEK</sequence>
<keyword evidence="8" id="KW-1185">Reference proteome</keyword>
<feature type="transmembrane region" description="Helical" evidence="5">
    <location>
        <begin position="118"/>
        <end position="139"/>
    </location>
</feature>
<dbReference type="Gene3D" id="1.20.1530.20">
    <property type="match status" value="1"/>
</dbReference>
<organism evidence="7 8">
    <name type="scientific">Psychrilyobacter piezotolerans</name>
    <dbReference type="NCBI Taxonomy" id="2293438"/>
    <lineage>
        <taxon>Bacteria</taxon>
        <taxon>Fusobacteriati</taxon>
        <taxon>Fusobacteriota</taxon>
        <taxon>Fusobacteriia</taxon>
        <taxon>Fusobacteriales</taxon>
        <taxon>Fusobacteriaceae</taxon>
        <taxon>Psychrilyobacter</taxon>
    </lineage>
</organism>
<dbReference type="Pfam" id="PF00999">
    <property type="entry name" value="Na_H_Exchanger"/>
    <property type="match status" value="1"/>
</dbReference>
<feature type="transmembrane region" description="Helical" evidence="5">
    <location>
        <begin position="297"/>
        <end position="322"/>
    </location>
</feature>
<keyword evidence="3 5" id="KW-1133">Transmembrane helix</keyword>
<feature type="transmembrane region" description="Helical" evidence="5">
    <location>
        <begin position="30"/>
        <end position="51"/>
    </location>
</feature>
<evidence type="ECO:0000256" key="3">
    <source>
        <dbReference type="ARBA" id="ARBA00022989"/>
    </source>
</evidence>